<dbReference type="InterPro" id="IPR007016">
    <property type="entry name" value="O-antigen_ligase-rel_domated"/>
</dbReference>
<sequence>MNSFDRKLHLAASVLLFCLPAFLLFTRAVADISVVLIGVIFLVRSWCAKDWSWASEKDILVLLIIFVLMNVLVSPFAEYVGKSYGRSLSWLRFIIFYAGVTRWVLSDERTIRRFGVVVLCTMAVAALDAIYQFLVGVSPLSGQNMGETGGRLTGPLDRPNIGMYLAKLGLATSALSFVLCVRKQTNRLFVAACCLSPILLTVVFLSGERAASVLTLLALLLVTFSLLLSGKFARKIAVCLSLCGGAALTFLLLTSERIWGRVEELANVLSDYTDSIYGQLALLGLRFFGENPITGTGMGNFPLVCKDYVQQGLDSALCHPHPHNFYIEWLSDTGLIGTIPFTVFMVVLYWKGVKALLGAREARFLGGLYLGCLVMSLFPFSVTQSLFSNWPAMLAWLSISTAVGALRFATQKS</sequence>
<feature type="transmembrane region" description="Helical" evidence="5">
    <location>
        <begin position="188"/>
        <end position="205"/>
    </location>
</feature>
<evidence type="ECO:0000256" key="4">
    <source>
        <dbReference type="ARBA" id="ARBA00023136"/>
    </source>
</evidence>
<organism evidence="7 8">
    <name type="scientific">Thalassospira indica</name>
    <dbReference type="NCBI Taxonomy" id="1891279"/>
    <lineage>
        <taxon>Bacteria</taxon>
        <taxon>Pseudomonadati</taxon>
        <taxon>Pseudomonadota</taxon>
        <taxon>Alphaproteobacteria</taxon>
        <taxon>Rhodospirillales</taxon>
        <taxon>Thalassospiraceae</taxon>
        <taxon>Thalassospira</taxon>
    </lineage>
</organism>
<name>A0ABN5NCG4_9PROT</name>
<feature type="transmembrane region" description="Helical" evidence="5">
    <location>
        <begin position="161"/>
        <end position="181"/>
    </location>
</feature>
<dbReference type="GO" id="GO:0016874">
    <property type="term" value="F:ligase activity"/>
    <property type="evidence" value="ECO:0007669"/>
    <property type="project" value="UniProtKB-KW"/>
</dbReference>
<keyword evidence="4 5" id="KW-0472">Membrane</keyword>
<feature type="transmembrane region" description="Helical" evidence="5">
    <location>
        <begin position="362"/>
        <end position="382"/>
    </location>
</feature>
<evidence type="ECO:0000313" key="8">
    <source>
        <dbReference type="Proteomes" id="UP000256971"/>
    </source>
</evidence>
<keyword evidence="7" id="KW-0436">Ligase</keyword>
<dbReference type="Proteomes" id="UP000256971">
    <property type="component" value="Chromosome"/>
</dbReference>
<feature type="transmembrane region" description="Helical" evidence="5">
    <location>
        <begin position="236"/>
        <end position="255"/>
    </location>
</feature>
<reference evidence="7 8" key="1">
    <citation type="submission" date="2018-08" db="EMBL/GenBank/DDBJ databases">
        <title>Complete genome sequence of type strain Thalassospira indica MCCC 1A01103T, isolated from isolated from deep seawater of the Indian Ocean.</title>
        <authorList>
            <person name="Liu Y."/>
        </authorList>
    </citation>
    <scope>NUCLEOTIDE SEQUENCE [LARGE SCALE GENOMIC DNA]</scope>
    <source>
        <strain evidence="7 8">PB8BT</strain>
    </source>
</reference>
<feature type="transmembrane region" description="Helical" evidence="5">
    <location>
        <begin position="117"/>
        <end position="141"/>
    </location>
</feature>
<feature type="transmembrane region" description="Helical" evidence="5">
    <location>
        <begin position="388"/>
        <end position="409"/>
    </location>
</feature>
<dbReference type="RefSeq" id="WP_064787885.1">
    <property type="nucleotide sequence ID" value="NZ_CP031555.1"/>
</dbReference>
<dbReference type="InterPro" id="IPR051533">
    <property type="entry name" value="WaaL-like"/>
</dbReference>
<evidence type="ECO:0000256" key="3">
    <source>
        <dbReference type="ARBA" id="ARBA00022989"/>
    </source>
</evidence>
<dbReference type="PANTHER" id="PTHR37422:SF13">
    <property type="entry name" value="LIPOPOLYSACCHARIDE BIOSYNTHESIS PROTEIN PA4999-RELATED"/>
    <property type="match status" value="1"/>
</dbReference>
<feature type="transmembrane region" description="Helical" evidence="5">
    <location>
        <begin position="59"/>
        <end position="77"/>
    </location>
</feature>
<evidence type="ECO:0000313" key="7">
    <source>
        <dbReference type="EMBL" id="AXO13136.1"/>
    </source>
</evidence>
<feature type="transmembrane region" description="Helical" evidence="5">
    <location>
        <begin position="211"/>
        <end position="229"/>
    </location>
</feature>
<accession>A0ABN5NCG4</accession>
<dbReference type="PANTHER" id="PTHR37422">
    <property type="entry name" value="TEICHURONIC ACID BIOSYNTHESIS PROTEIN TUAE"/>
    <property type="match status" value="1"/>
</dbReference>
<keyword evidence="8" id="KW-1185">Reference proteome</keyword>
<keyword evidence="3 5" id="KW-1133">Transmembrane helix</keyword>
<feature type="transmembrane region" description="Helical" evidence="5">
    <location>
        <begin position="89"/>
        <end position="105"/>
    </location>
</feature>
<feature type="domain" description="O-antigen ligase-related" evidence="6">
    <location>
        <begin position="198"/>
        <end position="341"/>
    </location>
</feature>
<evidence type="ECO:0000256" key="2">
    <source>
        <dbReference type="ARBA" id="ARBA00022692"/>
    </source>
</evidence>
<evidence type="ECO:0000256" key="1">
    <source>
        <dbReference type="ARBA" id="ARBA00004141"/>
    </source>
</evidence>
<protein>
    <submittedName>
        <fullName evidence="7">O-antigen ligase family protein</fullName>
    </submittedName>
</protein>
<comment type="subcellular location">
    <subcellularLocation>
        <location evidence="1">Membrane</location>
        <topology evidence="1">Multi-pass membrane protein</topology>
    </subcellularLocation>
</comment>
<keyword evidence="2 5" id="KW-0812">Transmembrane</keyword>
<gene>
    <name evidence="7" type="ORF">DY252_01860</name>
</gene>
<evidence type="ECO:0000256" key="5">
    <source>
        <dbReference type="SAM" id="Phobius"/>
    </source>
</evidence>
<evidence type="ECO:0000259" key="6">
    <source>
        <dbReference type="Pfam" id="PF04932"/>
    </source>
</evidence>
<feature type="transmembrane region" description="Helical" evidence="5">
    <location>
        <begin position="329"/>
        <end position="350"/>
    </location>
</feature>
<proteinExistence type="predicted"/>
<dbReference type="Pfam" id="PF04932">
    <property type="entry name" value="Wzy_C"/>
    <property type="match status" value="1"/>
</dbReference>
<feature type="transmembrane region" description="Helical" evidence="5">
    <location>
        <begin position="29"/>
        <end position="47"/>
    </location>
</feature>
<dbReference type="EMBL" id="CP031555">
    <property type="protein sequence ID" value="AXO13136.1"/>
    <property type="molecule type" value="Genomic_DNA"/>
</dbReference>